<evidence type="ECO:0000313" key="1">
    <source>
        <dbReference type="EMBL" id="NDY43685.1"/>
    </source>
</evidence>
<feature type="non-terminal residue" evidence="1">
    <location>
        <position position="1"/>
    </location>
</feature>
<dbReference type="Gene3D" id="3.10.28.20">
    <property type="entry name" value="Acetamidase/Formamidase-like domains"/>
    <property type="match status" value="1"/>
</dbReference>
<reference evidence="1 2" key="1">
    <citation type="submission" date="2020-02" db="EMBL/GenBank/DDBJ databases">
        <title>Comparative genomics of sulfur disproportionating microorganisms.</title>
        <authorList>
            <person name="Ward L.M."/>
            <person name="Bertran E."/>
            <person name="Johnston D.T."/>
        </authorList>
    </citation>
    <scope>NUCLEOTIDE SEQUENCE [LARGE SCALE GENOMIC DNA]</scope>
    <source>
        <strain evidence="1 2">DSM 100025</strain>
    </source>
</reference>
<organism evidence="1 2">
    <name type="scientific">Dissulfurirhabdus thermomarina</name>
    <dbReference type="NCBI Taxonomy" id="1765737"/>
    <lineage>
        <taxon>Bacteria</taxon>
        <taxon>Deltaproteobacteria</taxon>
        <taxon>Dissulfurirhabdaceae</taxon>
        <taxon>Dissulfurirhabdus</taxon>
    </lineage>
</organism>
<comment type="caution">
    <text evidence="1">The sequence shown here is derived from an EMBL/GenBank/DDBJ whole genome shotgun (WGS) entry which is preliminary data.</text>
</comment>
<name>A0A6N9TR02_DISTH</name>
<dbReference type="RefSeq" id="WP_163300059.1">
    <property type="nucleotide sequence ID" value="NZ_JAAGRR010000293.1"/>
</dbReference>
<evidence type="ECO:0000313" key="2">
    <source>
        <dbReference type="Proteomes" id="UP000469346"/>
    </source>
</evidence>
<feature type="non-terminal residue" evidence="1">
    <location>
        <position position="165"/>
    </location>
</feature>
<gene>
    <name evidence="1" type="ORF">G3N55_12670</name>
</gene>
<dbReference type="AlphaFoldDB" id="A0A6N9TR02"/>
<sequence>PLAEPSPAQAAYPAARYLTAEGTGRTAADAKDAALSELARVFEARIESEAVDSVKAVYGEGKDQEDWLRQEIRTRLRVTSRVALEGVRTDTVWRSSKDGLYHAVAALDRDRAAAAWRARLEEVDATISGAISALAGRSRLARLLGLRRVRDLWMDRSVVASRLRV</sequence>
<accession>A0A6N9TR02</accession>
<proteinExistence type="predicted"/>
<protein>
    <submittedName>
        <fullName evidence="1">Uncharacterized protein</fullName>
    </submittedName>
</protein>
<keyword evidence="2" id="KW-1185">Reference proteome</keyword>
<dbReference type="EMBL" id="JAAGRR010000293">
    <property type="protein sequence ID" value="NDY43685.1"/>
    <property type="molecule type" value="Genomic_DNA"/>
</dbReference>
<dbReference type="Proteomes" id="UP000469346">
    <property type="component" value="Unassembled WGS sequence"/>
</dbReference>